<protein>
    <recommendedName>
        <fullName evidence="3">Cell division protein ZipA</fullName>
    </recommendedName>
</protein>
<evidence type="ECO:0000313" key="1">
    <source>
        <dbReference type="EMBL" id="MFC4893165.1"/>
    </source>
</evidence>
<dbReference type="RefSeq" id="WP_119330857.1">
    <property type="nucleotide sequence ID" value="NZ_JBHSJH010000003.1"/>
</dbReference>
<accession>A0ABV9TD94</accession>
<sequence>MFLILSLSLLLVVLIVIDFYRKGLRQKQLNKLEAINSQLINLSIETGNVDSDVAEIVEHKNEYEYLKQGFSLFYFESFQEMDLKDFNSFFKGYGIKLVEGIFQKVSYKDVIYSVLPDNESQTFEGITKVKSIIIVMNYRKVASEGYDVKVCYESMVDMLDSFVKTFPGVLMSENKIRLTNRDRQKYLESVVS</sequence>
<dbReference type="Proteomes" id="UP001595926">
    <property type="component" value="Unassembled WGS sequence"/>
</dbReference>
<name>A0ABV9TD94_9GAMM</name>
<dbReference type="EMBL" id="JBHSJH010000003">
    <property type="protein sequence ID" value="MFC4893165.1"/>
    <property type="molecule type" value="Genomic_DNA"/>
</dbReference>
<gene>
    <name evidence="1" type="ORF">ACFPDQ_08905</name>
</gene>
<keyword evidence="2" id="KW-1185">Reference proteome</keyword>
<evidence type="ECO:0008006" key="3">
    <source>
        <dbReference type="Google" id="ProtNLM"/>
    </source>
</evidence>
<proteinExistence type="predicted"/>
<evidence type="ECO:0000313" key="2">
    <source>
        <dbReference type="Proteomes" id="UP001595926"/>
    </source>
</evidence>
<organism evidence="1 2">
    <name type="scientific">Pseudofrancisella aestuarii</name>
    <dbReference type="NCBI Taxonomy" id="2670347"/>
    <lineage>
        <taxon>Bacteria</taxon>
        <taxon>Pseudomonadati</taxon>
        <taxon>Pseudomonadota</taxon>
        <taxon>Gammaproteobacteria</taxon>
        <taxon>Thiotrichales</taxon>
        <taxon>Francisellaceae</taxon>
        <taxon>Pseudofrancisella</taxon>
    </lineage>
</organism>
<comment type="caution">
    <text evidence="1">The sequence shown here is derived from an EMBL/GenBank/DDBJ whole genome shotgun (WGS) entry which is preliminary data.</text>
</comment>
<reference evidence="2" key="1">
    <citation type="journal article" date="2019" name="Int. J. Syst. Evol. Microbiol.">
        <title>The Global Catalogue of Microorganisms (GCM) 10K type strain sequencing project: providing services to taxonomists for standard genome sequencing and annotation.</title>
        <authorList>
            <consortium name="The Broad Institute Genomics Platform"/>
            <consortium name="The Broad Institute Genome Sequencing Center for Infectious Disease"/>
            <person name="Wu L."/>
            <person name="Ma J."/>
        </authorList>
    </citation>
    <scope>NUCLEOTIDE SEQUENCE [LARGE SCALE GENOMIC DNA]</scope>
    <source>
        <strain evidence="2">CGMCC 1.13718</strain>
    </source>
</reference>